<sequence length="675" mass="75925">MSQNATKPVSGRPACTAVLKDEILTLSTGRLERRYRWNGGALIGEQLMDVNTGDCWSLQADGPDLVLPGLAGEPEEGTLDVEQVPGGPVDTAHVRAVVTVRLGRLAVRRTFRLYPDCPAIACDLALRGRGDGPWRSTAVGAMDRSDIESTARARRPDFFAPVTERLPLHHRHTRLTCVALRDATDWHNNLVHAETRMPWARIEMARGNLVLIEALIENTGVFLLKEAPLAEAQLAYPDCDVRFDNKSVQMVGLGLDPADLREDVWVEGYGTVIGMARGGETGLLRALRDYQHRLRARRPDRDASVLVNTWGDRNKDNRISESFALAELASCARLGASHLQLDDGWQTGQTYVAPDESYWQRSDHWAVHPERFPNGLEPVIQRGKELGVEVALWFAPSRANGYADWEKDAQRLVELHRTLGVRMFKIDLVEIPDRAADRRFRAMLDRVLAETDGQVVFNLDATAGRRLGYFDGNRYGLVFLENRYTDWQNYYPHWTLRNLWQLARYVPPQRFQIEWLNIWRNANQYPQDDPLAPRQVGFEYAFATTLAAHPLGWFEACNLPEAAFEIVPLVKAYRAHQAALHASPVLPIGEEPTGTSWPGFQSVGDHGGYLLVYRELNARPKAQLATWLDPGTAIMARPVIGHGASFEAVVDEASQLPFSLAQPMSWCLYQYEIRK</sequence>
<keyword evidence="2" id="KW-1185">Reference proteome</keyword>
<dbReference type="EMBL" id="JBGUBD010000008">
    <property type="protein sequence ID" value="MFA9479320.1"/>
    <property type="molecule type" value="Genomic_DNA"/>
</dbReference>
<evidence type="ECO:0000313" key="1">
    <source>
        <dbReference type="EMBL" id="MFA9479320.1"/>
    </source>
</evidence>
<accession>A0ABV4U887</accession>
<dbReference type="SUPFAM" id="SSF51445">
    <property type="entry name" value="(Trans)glycosidases"/>
    <property type="match status" value="1"/>
</dbReference>
<dbReference type="InterPro" id="IPR017853">
    <property type="entry name" value="GH"/>
</dbReference>
<name>A0ABV4U887_9BACT</name>
<proteinExistence type="predicted"/>
<dbReference type="InterPro" id="IPR013785">
    <property type="entry name" value="Aldolase_TIM"/>
</dbReference>
<keyword evidence="1" id="KW-0378">Hydrolase</keyword>
<evidence type="ECO:0000313" key="2">
    <source>
        <dbReference type="Proteomes" id="UP001575105"/>
    </source>
</evidence>
<dbReference type="Pfam" id="PF02065">
    <property type="entry name" value="Melibiase"/>
    <property type="match status" value="1"/>
</dbReference>
<dbReference type="Proteomes" id="UP001575105">
    <property type="component" value="Unassembled WGS sequence"/>
</dbReference>
<dbReference type="RefSeq" id="WP_425346247.1">
    <property type="nucleotide sequence ID" value="NZ_JBGUBD010000008.1"/>
</dbReference>
<dbReference type="Gene3D" id="3.20.20.70">
    <property type="entry name" value="Aldolase class I"/>
    <property type="match status" value="1"/>
</dbReference>
<gene>
    <name evidence="1" type="ORF">ACERK3_13595</name>
</gene>
<protein>
    <submittedName>
        <fullName evidence="1">Alpha-galactosidase</fullName>
        <ecNumber evidence="1">3.2.1.22</ecNumber>
    </submittedName>
</protein>
<reference evidence="1 2" key="1">
    <citation type="submission" date="2024-08" db="EMBL/GenBank/DDBJ databases">
        <title>Whole-genome sequencing of halo(alkali)philic microorganisms from hypersaline lakes.</title>
        <authorList>
            <person name="Sorokin D.Y."/>
            <person name="Merkel A.Y."/>
            <person name="Messina E."/>
            <person name="Yakimov M."/>
        </authorList>
    </citation>
    <scope>NUCLEOTIDE SEQUENCE [LARGE SCALE GENOMIC DNA]</scope>
    <source>
        <strain evidence="1 2">AB-hyl4</strain>
    </source>
</reference>
<dbReference type="EC" id="3.2.1.22" evidence="1"/>
<dbReference type="GO" id="GO:0004557">
    <property type="term" value="F:alpha-galactosidase activity"/>
    <property type="evidence" value="ECO:0007669"/>
    <property type="project" value="UniProtKB-EC"/>
</dbReference>
<organism evidence="1 2">
    <name type="scientific">Natronomicrosphaera hydrolytica</name>
    <dbReference type="NCBI Taxonomy" id="3242702"/>
    <lineage>
        <taxon>Bacteria</taxon>
        <taxon>Pseudomonadati</taxon>
        <taxon>Planctomycetota</taxon>
        <taxon>Phycisphaerae</taxon>
        <taxon>Phycisphaerales</taxon>
        <taxon>Phycisphaeraceae</taxon>
        <taxon>Natronomicrosphaera</taxon>
    </lineage>
</organism>
<comment type="caution">
    <text evidence="1">The sequence shown here is derived from an EMBL/GenBank/DDBJ whole genome shotgun (WGS) entry which is preliminary data.</text>
</comment>
<keyword evidence="1" id="KW-0326">Glycosidase</keyword>